<dbReference type="WBParaSite" id="TCNE_0001469601-mRNA-1">
    <property type="protein sequence ID" value="TCNE_0001469601-mRNA-1"/>
    <property type="gene ID" value="TCNE_0001469601"/>
</dbReference>
<evidence type="ECO:0000313" key="2">
    <source>
        <dbReference type="EMBL" id="VDM46017.1"/>
    </source>
</evidence>
<organism evidence="3 4">
    <name type="scientific">Toxocara canis</name>
    <name type="common">Canine roundworm</name>
    <dbReference type="NCBI Taxonomy" id="6265"/>
    <lineage>
        <taxon>Eukaryota</taxon>
        <taxon>Metazoa</taxon>
        <taxon>Ecdysozoa</taxon>
        <taxon>Nematoda</taxon>
        <taxon>Chromadorea</taxon>
        <taxon>Rhabditida</taxon>
        <taxon>Spirurina</taxon>
        <taxon>Ascaridomorpha</taxon>
        <taxon>Ascaridoidea</taxon>
        <taxon>Toxocaridae</taxon>
        <taxon>Toxocara</taxon>
    </lineage>
</organism>
<reference evidence="2 3" key="2">
    <citation type="submission" date="2018-11" db="EMBL/GenBank/DDBJ databases">
        <authorList>
            <consortium name="Pathogen Informatics"/>
        </authorList>
    </citation>
    <scope>NUCLEOTIDE SEQUENCE [LARGE SCALE GENOMIC DNA]</scope>
</reference>
<feature type="region of interest" description="Disordered" evidence="1">
    <location>
        <begin position="42"/>
        <end position="65"/>
    </location>
</feature>
<dbReference type="EMBL" id="UYWY01022395">
    <property type="protein sequence ID" value="VDM46017.1"/>
    <property type="molecule type" value="Genomic_DNA"/>
</dbReference>
<proteinExistence type="predicted"/>
<protein>
    <submittedName>
        <fullName evidence="2 4">Uncharacterized protein</fullName>
    </submittedName>
</protein>
<sequence>MILSSLLQRTCHRRESRREAHLARADEGNGDQSLVMGLDAIASDAERGREADARQTKRDMRNSGGWAFAPRRNAVVIKQRSEPKWRRVAQVCCIFIDL</sequence>
<feature type="compositionally biased region" description="Basic and acidic residues" evidence="1">
    <location>
        <begin position="44"/>
        <end position="61"/>
    </location>
</feature>
<evidence type="ECO:0000313" key="4">
    <source>
        <dbReference type="WBParaSite" id="TCNE_0001469601-mRNA-1"/>
    </source>
</evidence>
<dbReference type="Proteomes" id="UP000050794">
    <property type="component" value="Unassembled WGS sequence"/>
</dbReference>
<dbReference type="AlphaFoldDB" id="A0A183V1S6"/>
<accession>A0A183V1S6</accession>
<name>A0A183V1S6_TOXCA</name>
<keyword evidence="3" id="KW-1185">Reference proteome</keyword>
<gene>
    <name evidence="2" type="ORF">TCNE_LOCUS14696</name>
</gene>
<reference evidence="4" key="1">
    <citation type="submission" date="2016-06" db="UniProtKB">
        <authorList>
            <consortium name="WormBaseParasite"/>
        </authorList>
    </citation>
    <scope>IDENTIFICATION</scope>
</reference>
<evidence type="ECO:0000256" key="1">
    <source>
        <dbReference type="SAM" id="MobiDB-lite"/>
    </source>
</evidence>
<evidence type="ECO:0000313" key="3">
    <source>
        <dbReference type="Proteomes" id="UP000050794"/>
    </source>
</evidence>